<dbReference type="InParanoid" id="A0A0D0E6N3"/>
<sequence>MNAFPNGTRVFFWTAAGEIKYGSVRSTSRLADGTQVVVVAVDGGEDHRSLP</sequence>
<name>A0A0D0E6N3_9AGAM</name>
<reference evidence="2" key="2">
    <citation type="submission" date="2015-01" db="EMBL/GenBank/DDBJ databases">
        <title>Evolutionary Origins and Diversification of the Mycorrhizal Mutualists.</title>
        <authorList>
            <consortium name="DOE Joint Genome Institute"/>
            <consortium name="Mycorrhizal Genomics Consortium"/>
            <person name="Kohler A."/>
            <person name="Kuo A."/>
            <person name="Nagy L.G."/>
            <person name="Floudas D."/>
            <person name="Copeland A."/>
            <person name="Barry K.W."/>
            <person name="Cichocki N."/>
            <person name="Veneault-Fourrey C."/>
            <person name="LaButti K."/>
            <person name="Lindquist E.A."/>
            <person name="Lipzen A."/>
            <person name="Lundell T."/>
            <person name="Morin E."/>
            <person name="Murat C."/>
            <person name="Riley R."/>
            <person name="Ohm R."/>
            <person name="Sun H."/>
            <person name="Tunlid A."/>
            <person name="Henrissat B."/>
            <person name="Grigoriev I.V."/>
            <person name="Hibbett D.S."/>
            <person name="Martin F."/>
        </authorList>
    </citation>
    <scope>NUCLEOTIDE SEQUENCE [LARGE SCALE GENOMIC DNA]</scope>
    <source>
        <strain evidence="2">Ve08.2h10</strain>
    </source>
</reference>
<evidence type="ECO:0000313" key="2">
    <source>
        <dbReference type="Proteomes" id="UP000054538"/>
    </source>
</evidence>
<protein>
    <submittedName>
        <fullName evidence="1">Uncharacterized protein</fullName>
    </submittedName>
</protein>
<gene>
    <name evidence="1" type="ORF">PAXRUDRAFT_10337</name>
</gene>
<proteinExistence type="predicted"/>
<evidence type="ECO:0000313" key="1">
    <source>
        <dbReference type="EMBL" id="KIK97184.1"/>
    </source>
</evidence>
<reference evidence="1 2" key="1">
    <citation type="submission" date="2014-04" db="EMBL/GenBank/DDBJ databases">
        <authorList>
            <consortium name="DOE Joint Genome Institute"/>
            <person name="Kuo A."/>
            <person name="Kohler A."/>
            <person name="Jargeat P."/>
            <person name="Nagy L.G."/>
            <person name="Floudas D."/>
            <person name="Copeland A."/>
            <person name="Barry K.W."/>
            <person name="Cichocki N."/>
            <person name="Veneault-Fourrey C."/>
            <person name="LaButti K."/>
            <person name="Lindquist E.A."/>
            <person name="Lipzen A."/>
            <person name="Lundell T."/>
            <person name="Morin E."/>
            <person name="Murat C."/>
            <person name="Sun H."/>
            <person name="Tunlid A."/>
            <person name="Henrissat B."/>
            <person name="Grigoriev I.V."/>
            <person name="Hibbett D.S."/>
            <person name="Martin F."/>
            <person name="Nordberg H.P."/>
            <person name="Cantor M.N."/>
            <person name="Hua S.X."/>
        </authorList>
    </citation>
    <scope>NUCLEOTIDE SEQUENCE [LARGE SCALE GENOMIC DNA]</scope>
    <source>
        <strain evidence="1 2">Ve08.2h10</strain>
    </source>
</reference>
<accession>A0A0D0E6N3</accession>
<dbReference type="Proteomes" id="UP000054538">
    <property type="component" value="Unassembled WGS sequence"/>
</dbReference>
<dbReference type="AlphaFoldDB" id="A0A0D0E6N3"/>
<dbReference type="HOGENOM" id="CLU_199932_0_0_1"/>
<dbReference type="OrthoDB" id="3237761at2759"/>
<keyword evidence="2" id="KW-1185">Reference proteome</keyword>
<organism evidence="1 2">
    <name type="scientific">Paxillus rubicundulus Ve08.2h10</name>
    <dbReference type="NCBI Taxonomy" id="930991"/>
    <lineage>
        <taxon>Eukaryota</taxon>
        <taxon>Fungi</taxon>
        <taxon>Dikarya</taxon>
        <taxon>Basidiomycota</taxon>
        <taxon>Agaricomycotina</taxon>
        <taxon>Agaricomycetes</taxon>
        <taxon>Agaricomycetidae</taxon>
        <taxon>Boletales</taxon>
        <taxon>Paxilineae</taxon>
        <taxon>Paxillaceae</taxon>
        <taxon>Paxillus</taxon>
    </lineage>
</organism>
<dbReference type="EMBL" id="KN824948">
    <property type="protein sequence ID" value="KIK97184.1"/>
    <property type="molecule type" value="Genomic_DNA"/>
</dbReference>